<accession>A0A5E4S267</accession>
<organism evidence="3 4">
    <name type="scientific">Pandoraea terrae</name>
    <dbReference type="NCBI Taxonomy" id="1537710"/>
    <lineage>
        <taxon>Bacteria</taxon>
        <taxon>Pseudomonadati</taxon>
        <taxon>Pseudomonadota</taxon>
        <taxon>Betaproteobacteria</taxon>
        <taxon>Burkholderiales</taxon>
        <taxon>Burkholderiaceae</taxon>
        <taxon>Pandoraea</taxon>
    </lineage>
</organism>
<dbReference type="AlphaFoldDB" id="A0A5E4S267"/>
<proteinExistence type="inferred from homology"/>
<dbReference type="PRINTS" id="PR01438">
    <property type="entry name" value="UNVRSLSTRESS"/>
</dbReference>
<dbReference type="RefSeq" id="WP_150695481.1">
    <property type="nucleotide sequence ID" value="NZ_CABPRZ010000002.1"/>
</dbReference>
<dbReference type="InterPro" id="IPR006016">
    <property type="entry name" value="UspA"/>
</dbReference>
<dbReference type="InterPro" id="IPR006015">
    <property type="entry name" value="Universal_stress_UspA"/>
</dbReference>
<feature type="domain" description="UspA" evidence="2">
    <location>
        <begin position="1"/>
        <end position="147"/>
    </location>
</feature>
<reference evidence="3 4" key="1">
    <citation type="submission" date="2019-08" db="EMBL/GenBank/DDBJ databases">
        <authorList>
            <person name="Peeters C."/>
        </authorList>
    </citation>
    <scope>NUCLEOTIDE SEQUENCE [LARGE SCALE GENOMIC DNA]</scope>
    <source>
        <strain evidence="3 4">LMG 30175</strain>
    </source>
</reference>
<dbReference type="EMBL" id="CABPRZ010000002">
    <property type="protein sequence ID" value="VVD69707.1"/>
    <property type="molecule type" value="Genomic_DNA"/>
</dbReference>
<dbReference type="OrthoDB" id="8547832at2"/>
<dbReference type="Proteomes" id="UP000414233">
    <property type="component" value="Unassembled WGS sequence"/>
</dbReference>
<dbReference type="CDD" id="cd00293">
    <property type="entry name" value="USP-like"/>
    <property type="match status" value="1"/>
</dbReference>
<name>A0A5E4S267_9BURK</name>
<evidence type="ECO:0000313" key="3">
    <source>
        <dbReference type="EMBL" id="VVD69707.1"/>
    </source>
</evidence>
<dbReference type="Gene3D" id="3.40.50.620">
    <property type="entry name" value="HUPs"/>
    <property type="match status" value="1"/>
</dbReference>
<dbReference type="PANTHER" id="PTHR46268">
    <property type="entry name" value="STRESS RESPONSE PROTEIN NHAX"/>
    <property type="match status" value="1"/>
</dbReference>
<sequence length="166" mass="18128">MPQRILLAVDGSDTSWRALREAVKFARPDDVVRVVNVVEGPIGLYPIVPSSCLDVEKVRDGLIDEGQRLLGEAFVKLRDEGVQADARSIDLRVWGGTIADAILREAERWHADVLVLGTHGRRGVRRLMFGSVAEQVLRQAHRPVLLVAGNTVHATSAGRPIARAGD</sequence>
<evidence type="ECO:0000313" key="4">
    <source>
        <dbReference type="Proteomes" id="UP000414233"/>
    </source>
</evidence>
<protein>
    <submittedName>
        <fullName evidence="3">Stress response protein NhaX</fullName>
    </submittedName>
</protein>
<evidence type="ECO:0000259" key="2">
    <source>
        <dbReference type="Pfam" id="PF00582"/>
    </source>
</evidence>
<gene>
    <name evidence="3" type="primary">nhaX_2</name>
    <name evidence="3" type="ORF">PTE30175_00503</name>
</gene>
<dbReference type="SUPFAM" id="SSF52402">
    <property type="entry name" value="Adenine nucleotide alpha hydrolases-like"/>
    <property type="match status" value="1"/>
</dbReference>
<evidence type="ECO:0000256" key="1">
    <source>
        <dbReference type="ARBA" id="ARBA00008791"/>
    </source>
</evidence>
<dbReference type="PANTHER" id="PTHR46268:SF15">
    <property type="entry name" value="UNIVERSAL STRESS PROTEIN HP_0031"/>
    <property type="match status" value="1"/>
</dbReference>
<dbReference type="Pfam" id="PF00582">
    <property type="entry name" value="Usp"/>
    <property type="match status" value="1"/>
</dbReference>
<comment type="similarity">
    <text evidence="1">Belongs to the universal stress protein A family.</text>
</comment>
<dbReference type="InterPro" id="IPR014729">
    <property type="entry name" value="Rossmann-like_a/b/a_fold"/>
</dbReference>
<keyword evidence="4" id="KW-1185">Reference proteome</keyword>